<name>A0A7C1FTC0_THERO</name>
<protein>
    <recommendedName>
        <fullName evidence="3 6">Flagellar basal body rod protein FlgB</fullName>
    </recommendedName>
</protein>
<sequence length="138" mass="14748">MAGTVDPIGVLTRALDALALRQQVTASNVANAETPGFRAQAVRFEELLESMLTGRFAPLPLARTDPRHIATTPVSASAVQPQVVELTGTRYRNDGNNVDIEREMGLLAETTLRYSALSEVLARRLAMLRAMASGGQGG</sequence>
<comment type="similarity">
    <text evidence="2 6">Belongs to the flagella basal body rod proteins family.</text>
</comment>
<dbReference type="InterPro" id="IPR019776">
    <property type="entry name" value="Flagellar_basal_body_rod_CS"/>
</dbReference>
<evidence type="ECO:0000256" key="6">
    <source>
        <dbReference type="PIRNR" id="PIRNR002889"/>
    </source>
</evidence>
<proteinExistence type="inferred from homology"/>
<comment type="function">
    <text evidence="5 6">Structural component of flagellum, the bacterial motility apparatus. Part of the rod structure of flagellar basal body.</text>
</comment>
<evidence type="ECO:0000259" key="7">
    <source>
        <dbReference type="Pfam" id="PF00460"/>
    </source>
</evidence>
<dbReference type="PROSITE" id="PS00588">
    <property type="entry name" value="FLAGELLA_BB_ROD"/>
    <property type="match status" value="1"/>
</dbReference>
<keyword evidence="4 6" id="KW-0975">Bacterial flagellum</keyword>
<comment type="caution">
    <text evidence="8">The sequence shown here is derived from an EMBL/GenBank/DDBJ whole genome shotgun (WGS) entry which is preliminary data.</text>
</comment>
<accession>A0A7C1FTC0</accession>
<dbReference type="AlphaFoldDB" id="A0A7C1FTC0"/>
<comment type="subcellular location">
    <subcellularLocation>
        <location evidence="1 6">Bacterial flagellum basal body</location>
    </subcellularLocation>
</comment>
<keyword evidence="8" id="KW-0969">Cilium</keyword>
<dbReference type="GO" id="GO:0030694">
    <property type="term" value="C:bacterial-type flagellum basal body, rod"/>
    <property type="evidence" value="ECO:0007669"/>
    <property type="project" value="InterPro"/>
</dbReference>
<feature type="domain" description="Flagellar basal body rod protein N-terminal" evidence="7">
    <location>
        <begin position="10"/>
        <end position="38"/>
    </location>
</feature>
<organism evidence="8">
    <name type="scientific">Thermomicrobium roseum</name>
    <dbReference type="NCBI Taxonomy" id="500"/>
    <lineage>
        <taxon>Bacteria</taxon>
        <taxon>Pseudomonadati</taxon>
        <taxon>Thermomicrobiota</taxon>
        <taxon>Thermomicrobia</taxon>
        <taxon>Thermomicrobiales</taxon>
        <taxon>Thermomicrobiaceae</taxon>
        <taxon>Thermomicrobium</taxon>
    </lineage>
</organism>
<gene>
    <name evidence="8" type="primary">flgB</name>
    <name evidence="8" type="ORF">ENP47_11310</name>
</gene>
<dbReference type="EMBL" id="DSJL01000011">
    <property type="protein sequence ID" value="HEF66164.1"/>
    <property type="molecule type" value="Genomic_DNA"/>
</dbReference>
<dbReference type="InterPro" id="IPR001444">
    <property type="entry name" value="Flag_bb_rod_N"/>
</dbReference>
<evidence type="ECO:0000256" key="5">
    <source>
        <dbReference type="ARBA" id="ARBA00024934"/>
    </source>
</evidence>
<dbReference type="GO" id="GO:0071973">
    <property type="term" value="P:bacterial-type flagellum-dependent cell motility"/>
    <property type="evidence" value="ECO:0007669"/>
    <property type="project" value="InterPro"/>
</dbReference>
<dbReference type="InterPro" id="IPR006300">
    <property type="entry name" value="FlgB"/>
</dbReference>
<keyword evidence="8" id="KW-0966">Cell projection</keyword>
<evidence type="ECO:0000256" key="2">
    <source>
        <dbReference type="ARBA" id="ARBA00009677"/>
    </source>
</evidence>
<keyword evidence="8" id="KW-0282">Flagellum</keyword>
<evidence type="ECO:0000313" key="8">
    <source>
        <dbReference type="EMBL" id="HEF66164.1"/>
    </source>
</evidence>
<evidence type="ECO:0000256" key="1">
    <source>
        <dbReference type="ARBA" id="ARBA00004117"/>
    </source>
</evidence>
<evidence type="ECO:0000256" key="4">
    <source>
        <dbReference type="ARBA" id="ARBA00023143"/>
    </source>
</evidence>
<reference evidence="8" key="1">
    <citation type="journal article" date="2020" name="mSystems">
        <title>Genome- and Community-Level Interaction Insights into Carbon Utilization and Element Cycling Functions of Hydrothermarchaeota in Hydrothermal Sediment.</title>
        <authorList>
            <person name="Zhou Z."/>
            <person name="Liu Y."/>
            <person name="Xu W."/>
            <person name="Pan J."/>
            <person name="Luo Z.H."/>
            <person name="Li M."/>
        </authorList>
    </citation>
    <scope>NUCLEOTIDE SEQUENCE [LARGE SCALE GENOMIC DNA]</scope>
    <source>
        <strain evidence="8">SpSt-222</strain>
    </source>
</reference>
<dbReference type="PIRSF" id="PIRSF002889">
    <property type="entry name" value="Rod_FlgB"/>
    <property type="match status" value="1"/>
</dbReference>
<dbReference type="Pfam" id="PF00460">
    <property type="entry name" value="Flg_bb_rod"/>
    <property type="match status" value="1"/>
</dbReference>
<comment type="subunit">
    <text evidence="6">The basal body constitutes a major portion of the flagellar organelle and consists of a number of rings mounted on a central rod.</text>
</comment>
<evidence type="ECO:0000256" key="3">
    <source>
        <dbReference type="ARBA" id="ARBA00014376"/>
    </source>
</evidence>
<dbReference type="NCBIfam" id="TIGR01396">
    <property type="entry name" value="FlgB"/>
    <property type="match status" value="1"/>
</dbReference>